<comment type="similarity">
    <text evidence="1 9">Belongs to the thiolase-like superfamily. Beta-ketoacyl-ACP synthases family.</text>
</comment>
<dbReference type="InterPro" id="IPR017568">
    <property type="entry name" value="3-oxoacyl-ACP_synth-2"/>
</dbReference>
<proteinExistence type="inferred from homology"/>
<evidence type="ECO:0000256" key="9">
    <source>
        <dbReference type="RuleBase" id="RU003694"/>
    </source>
</evidence>
<dbReference type="CDD" id="cd00834">
    <property type="entry name" value="KAS_I_II"/>
    <property type="match status" value="1"/>
</dbReference>
<dbReference type="EMBL" id="OU963899">
    <property type="protein sequence ID" value="CAH0406358.1"/>
    <property type="molecule type" value="Genomic_DNA"/>
</dbReference>
<sequence length="531" mass="57379">MEASRVDAELKNKMAHLDIMEVDTPSNDPAREKSDDAASSRVLRKRKSLMPEISKSRNRRVSMKPRKHMTENANPKQIEALYLNKKVKALSQTLETIYEEPKTDNSPDTLISGRKVKRLLTFQLGLGLVCPLGSSTESVWPKLLKGHCGIVSLHNEEYSKLPCKIAGLLPIENDEKLKKALCKANLKSMAPATCLALVATAEALADAKWSPQLETEKEMTGVALGIGMIDLKDVCDTNEALKVGYNKVSPFFVPRILPNMAAGHISIKYGLRGPNHAVSTACATGAHSIGDAFRFIRNGDADVMVCGGAESCISPLAIAGFCRLRALTTSFNETPTKASRPFDKKRDGFVMGEGAAVLILEEYEHALKRNATMYAEILGYGLSGDASHITTPREDGSGAILSMSRALKDSNLEKESITYINAHATSTPIGDGIESTAIQTLFKGHSSNISISSTKGAHGHLLGAAGNLEAIFTVLACHTGMLPPTLNLDEPVDDLNYVANVTRKWESERRIALKNSFGFGGTNATLCIAQI</sequence>
<gene>
    <name evidence="12" type="ORF">CHILSU_LOCUS9733</name>
</gene>
<dbReference type="InterPro" id="IPR014031">
    <property type="entry name" value="Ketoacyl_synth_C"/>
</dbReference>
<dbReference type="Gene3D" id="3.40.47.10">
    <property type="match status" value="1"/>
</dbReference>
<evidence type="ECO:0000256" key="10">
    <source>
        <dbReference type="SAM" id="MobiDB-lite"/>
    </source>
</evidence>
<evidence type="ECO:0000259" key="11">
    <source>
        <dbReference type="PROSITE" id="PS52004"/>
    </source>
</evidence>
<keyword evidence="7" id="KW-0275">Fatty acid biosynthesis</keyword>
<keyword evidence="8" id="KW-0012">Acyltransferase</keyword>
<dbReference type="PANTHER" id="PTHR11712:SF336">
    <property type="entry name" value="3-OXOACYL-[ACYL-CARRIER-PROTEIN] SYNTHASE, MITOCHONDRIAL"/>
    <property type="match status" value="1"/>
</dbReference>
<dbReference type="Proteomes" id="UP001153292">
    <property type="component" value="Chromosome 6"/>
</dbReference>
<dbReference type="InterPro" id="IPR014030">
    <property type="entry name" value="Ketoacyl_synth_N"/>
</dbReference>
<dbReference type="NCBIfam" id="TIGR03150">
    <property type="entry name" value="fabF"/>
    <property type="match status" value="1"/>
</dbReference>
<keyword evidence="4 9" id="KW-0808">Transferase</keyword>
<evidence type="ECO:0000256" key="4">
    <source>
        <dbReference type="ARBA" id="ARBA00022679"/>
    </source>
</evidence>
<evidence type="ECO:0000313" key="12">
    <source>
        <dbReference type="EMBL" id="CAH0406358.1"/>
    </source>
</evidence>
<dbReference type="InterPro" id="IPR016039">
    <property type="entry name" value="Thiolase-like"/>
</dbReference>
<dbReference type="Pfam" id="PF00109">
    <property type="entry name" value="ketoacyl-synt"/>
    <property type="match status" value="1"/>
</dbReference>
<dbReference type="PANTHER" id="PTHR11712">
    <property type="entry name" value="POLYKETIDE SYNTHASE-RELATED"/>
    <property type="match status" value="1"/>
</dbReference>
<dbReference type="InterPro" id="IPR018201">
    <property type="entry name" value="Ketoacyl_synth_AS"/>
</dbReference>
<dbReference type="Pfam" id="PF02801">
    <property type="entry name" value="Ketoacyl-synt_C"/>
    <property type="match status" value="1"/>
</dbReference>
<protein>
    <recommendedName>
        <fullName evidence="2">beta-ketoacyl-[acyl-carrier-protein] synthase I</fullName>
        <ecNumber evidence="2">2.3.1.41</ecNumber>
    </recommendedName>
</protein>
<feature type="region of interest" description="Disordered" evidence="10">
    <location>
        <begin position="1"/>
        <end position="70"/>
    </location>
</feature>
<evidence type="ECO:0000256" key="2">
    <source>
        <dbReference type="ARBA" id="ARBA00013191"/>
    </source>
</evidence>
<reference evidence="12" key="1">
    <citation type="submission" date="2021-12" db="EMBL/GenBank/DDBJ databases">
        <authorList>
            <person name="King R."/>
        </authorList>
    </citation>
    <scope>NUCLEOTIDE SEQUENCE</scope>
</reference>
<feature type="compositionally biased region" description="Basic residues" evidence="10">
    <location>
        <begin position="56"/>
        <end position="67"/>
    </location>
</feature>
<feature type="compositionally biased region" description="Basic and acidic residues" evidence="10">
    <location>
        <begin position="1"/>
        <end position="19"/>
    </location>
</feature>
<dbReference type="InterPro" id="IPR020841">
    <property type="entry name" value="PKS_Beta-ketoAc_synthase_dom"/>
</dbReference>
<feature type="domain" description="Ketosynthase family 3 (KS3)" evidence="11">
    <location>
        <begin position="118"/>
        <end position="530"/>
    </location>
</feature>
<dbReference type="PROSITE" id="PS52004">
    <property type="entry name" value="KS3_2"/>
    <property type="match status" value="1"/>
</dbReference>
<dbReference type="NCBIfam" id="NF005589">
    <property type="entry name" value="PRK07314.1"/>
    <property type="match status" value="1"/>
</dbReference>
<evidence type="ECO:0000256" key="3">
    <source>
        <dbReference type="ARBA" id="ARBA00022516"/>
    </source>
</evidence>
<evidence type="ECO:0000256" key="8">
    <source>
        <dbReference type="ARBA" id="ARBA00023315"/>
    </source>
</evidence>
<keyword evidence="5" id="KW-0276">Fatty acid metabolism</keyword>
<keyword evidence="3" id="KW-0444">Lipid biosynthesis</keyword>
<feature type="compositionally biased region" description="Basic and acidic residues" evidence="10">
    <location>
        <begin position="29"/>
        <end position="38"/>
    </location>
</feature>
<name>A0ABN8BE67_CHISP</name>
<organism evidence="12 13">
    <name type="scientific">Chilo suppressalis</name>
    <name type="common">Asiatic rice borer moth</name>
    <dbReference type="NCBI Taxonomy" id="168631"/>
    <lineage>
        <taxon>Eukaryota</taxon>
        <taxon>Metazoa</taxon>
        <taxon>Ecdysozoa</taxon>
        <taxon>Arthropoda</taxon>
        <taxon>Hexapoda</taxon>
        <taxon>Insecta</taxon>
        <taxon>Pterygota</taxon>
        <taxon>Neoptera</taxon>
        <taxon>Endopterygota</taxon>
        <taxon>Lepidoptera</taxon>
        <taxon>Glossata</taxon>
        <taxon>Ditrysia</taxon>
        <taxon>Pyraloidea</taxon>
        <taxon>Crambidae</taxon>
        <taxon>Crambinae</taxon>
        <taxon>Chilo</taxon>
    </lineage>
</organism>
<evidence type="ECO:0000256" key="6">
    <source>
        <dbReference type="ARBA" id="ARBA00023098"/>
    </source>
</evidence>
<dbReference type="EC" id="2.3.1.41" evidence="2"/>
<dbReference type="PROSITE" id="PS00606">
    <property type="entry name" value="KS3_1"/>
    <property type="match status" value="1"/>
</dbReference>
<evidence type="ECO:0000256" key="1">
    <source>
        <dbReference type="ARBA" id="ARBA00008467"/>
    </source>
</evidence>
<evidence type="ECO:0000256" key="5">
    <source>
        <dbReference type="ARBA" id="ARBA00022832"/>
    </source>
</evidence>
<dbReference type="SMART" id="SM00825">
    <property type="entry name" value="PKS_KS"/>
    <property type="match status" value="1"/>
</dbReference>
<accession>A0ABN8BE67</accession>
<evidence type="ECO:0000313" key="13">
    <source>
        <dbReference type="Proteomes" id="UP001153292"/>
    </source>
</evidence>
<evidence type="ECO:0000256" key="7">
    <source>
        <dbReference type="ARBA" id="ARBA00023160"/>
    </source>
</evidence>
<dbReference type="InterPro" id="IPR000794">
    <property type="entry name" value="Beta-ketoacyl_synthase"/>
</dbReference>
<keyword evidence="13" id="KW-1185">Reference proteome</keyword>
<keyword evidence="6" id="KW-0443">Lipid metabolism</keyword>
<dbReference type="SUPFAM" id="SSF53901">
    <property type="entry name" value="Thiolase-like"/>
    <property type="match status" value="2"/>
</dbReference>